<dbReference type="KEGG" id="msw:MSSIT_3177"/>
<feature type="compositionally biased region" description="Basic and acidic residues" evidence="1">
    <location>
        <begin position="61"/>
        <end position="72"/>
    </location>
</feature>
<dbReference type="Proteomes" id="UP000033111">
    <property type="component" value="Chromosome"/>
</dbReference>
<organism evidence="2 3">
    <name type="scientific">Methanosarcina siciliae T4/M</name>
    <dbReference type="NCBI Taxonomy" id="1434120"/>
    <lineage>
        <taxon>Archaea</taxon>
        <taxon>Methanobacteriati</taxon>
        <taxon>Methanobacteriota</taxon>
        <taxon>Stenosarchaea group</taxon>
        <taxon>Methanomicrobia</taxon>
        <taxon>Methanosarcinales</taxon>
        <taxon>Methanosarcinaceae</taxon>
        <taxon>Methanosarcina</taxon>
    </lineage>
</organism>
<protein>
    <submittedName>
        <fullName evidence="2">Uncharacterized protein</fullName>
    </submittedName>
</protein>
<dbReference type="GeneID" id="24862085"/>
<reference evidence="2 3" key="1">
    <citation type="submission" date="2014-07" db="EMBL/GenBank/DDBJ databases">
        <title>Methanogenic archaea and the global carbon cycle.</title>
        <authorList>
            <person name="Henriksen J.R."/>
            <person name="Luke J."/>
            <person name="Reinhart S."/>
            <person name="Benedict M.N."/>
            <person name="Youngblut N.D."/>
            <person name="Metcalf M.E."/>
            <person name="Whitaker R.J."/>
            <person name="Metcalf W.W."/>
        </authorList>
    </citation>
    <scope>NUCLEOTIDE SEQUENCE [LARGE SCALE GENOMIC DNA]</scope>
    <source>
        <strain evidence="2 3">T4/M</strain>
    </source>
</reference>
<evidence type="ECO:0000313" key="3">
    <source>
        <dbReference type="Proteomes" id="UP000033111"/>
    </source>
</evidence>
<dbReference type="PATRIC" id="fig|1434120.4.peg.4126"/>
<name>A0A0E3L998_9EURY</name>
<keyword evidence="3" id="KW-1185">Reference proteome</keyword>
<evidence type="ECO:0000313" key="2">
    <source>
        <dbReference type="EMBL" id="AKB29896.1"/>
    </source>
</evidence>
<gene>
    <name evidence="2" type="ORF">MSSIT_3177</name>
</gene>
<sequence length="72" mass="8367">MNANRLEVICFRLSEDGKERGETLAKTLKTPFRTLLREWTLQRIEEEEIKARITPVPQARQDSERTGAPRNA</sequence>
<accession>A0A0E3L998</accession>
<dbReference type="RefSeq" id="WP_048173667.1">
    <property type="nucleotide sequence ID" value="NZ_CP009506.1"/>
</dbReference>
<feature type="region of interest" description="Disordered" evidence="1">
    <location>
        <begin position="53"/>
        <end position="72"/>
    </location>
</feature>
<dbReference type="EMBL" id="CP009506">
    <property type="protein sequence ID" value="AKB29896.1"/>
    <property type="molecule type" value="Genomic_DNA"/>
</dbReference>
<dbReference type="AlphaFoldDB" id="A0A0E3L998"/>
<dbReference type="HOGENOM" id="CLU_2712905_0_0_2"/>
<proteinExistence type="predicted"/>
<evidence type="ECO:0000256" key="1">
    <source>
        <dbReference type="SAM" id="MobiDB-lite"/>
    </source>
</evidence>